<keyword evidence="3" id="KW-1185">Reference proteome</keyword>
<proteinExistence type="predicted"/>
<evidence type="ECO:0000256" key="1">
    <source>
        <dbReference type="SAM" id="MobiDB-lite"/>
    </source>
</evidence>
<name>A0A840UNY4_9BACT</name>
<organism evidence="2 3">
    <name type="scientific">Desulfoprunum benzoelyticum</name>
    <dbReference type="NCBI Taxonomy" id="1506996"/>
    <lineage>
        <taxon>Bacteria</taxon>
        <taxon>Pseudomonadati</taxon>
        <taxon>Thermodesulfobacteriota</taxon>
        <taxon>Desulfobulbia</taxon>
        <taxon>Desulfobulbales</taxon>
        <taxon>Desulfobulbaceae</taxon>
        <taxon>Desulfoprunum</taxon>
    </lineage>
</organism>
<feature type="compositionally biased region" description="Polar residues" evidence="1">
    <location>
        <begin position="10"/>
        <end position="22"/>
    </location>
</feature>
<feature type="region of interest" description="Disordered" evidence="1">
    <location>
        <begin position="1"/>
        <end position="51"/>
    </location>
</feature>
<evidence type="ECO:0000313" key="3">
    <source>
        <dbReference type="Proteomes" id="UP000539642"/>
    </source>
</evidence>
<comment type="caution">
    <text evidence="2">The sequence shown here is derived from an EMBL/GenBank/DDBJ whole genome shotgun (WGS) entry which is preliminary data.</text>
</comment>
<dbReference type="AlphaFoldDB" id="A0A840UNY4"/>
<dbReference type="EMBL" id="JACHEO010000008">
    <property type="protein sequence ID" value="MBB5347967.1"/>
    <property type="molecule type" value="Genomic_DNA"/>
</dbReference>
<protein>
    <submittedName>
        <fullName evidence="2">Uncharacterized protein</fullName>
    </submittedName>
</protein>
<evidence type="ECO:0000313" key="2">
    <source>
        <dbReference type="EMBL" id="MBB5347967.1"/>
    </source>
</evidence>
<accession>A0A840UNY4</accession>
<sequence>MINRAPDETIFSTRPGRSQTNCIPFRGKGRERKPAGTEKPAPIQRSRPQEGLPIIFPRRNQSETPSEFHLQKYPPGVPSTSFILYNRLSPVRLDMILHPFIPPLFHHRIMSWKSQWTGIRSDCRRRMKRSERLERLLENRWRLRHIQPGHRPGRTMSTGGIEGHLFRYQRLTSRQPTPA</sequence>
<reference evidence="2 3" key="1">
    <citation type="submission" date="2020-08" db="EMBL/GenBank/DDBJ databases">
        <title>Genomic Encyclopedia of Type Strains, Phase IV (KMG-IV): sequencing the most valuable type-strain genomes for metagenomic binning, comparative biology and taxonomic classification.</title>
        <authorList>
            <person name="Goeker M."/>
        </authorList>
    </citation>
    <scope>NUCLEOTIDE SEQUENCE [LARGE SCALE GENOMIC DNA]</scope>
    <source>
        <strain evidence="2 3">DSM 28570</strain>
    </source>
</reference>
<gene>
    <name evidence="2" type="ORF">HNQ81_001698</name>
</gene>
<dbReference type="Proteomes" id="UP000539642">
    <property type="component" value="Unassembled WGS sequence"/>
</dbReference>